<dbReference type="KEGG" id="msei:MSEDJ_12910"/>
<evidence type="ECO:0000313" key="8">
    <source>
        <dbReference type="EMBL" id="BBY27195.1"/>
    </source>
</evidence>
<dbReference type="EMBL" id="AP022588">
    <property type="protein sequence ID" value="BBY27195.1"/>
    <property type="molecule type" value="Genomic_DNA"/>
</dbReference>
<evidence type="ECO:0000256" key="6">
    <source>
        <dbReference type="HAMAP-Rule" id="MF_00074"/>
    </source>
</evidence>
<keyword evidence="1 6" id="KW-0963">Cytoplasm</keyword>
<dbReference type="HAMAP" id="MF_00074">
    <property type="entry name" value="16SrRNA_methyltr_G"/>
    <property type="match status" value="1"/>
</dbReference>
<dbReference type="PIRSF" id="PIRSF003078">
    <property type="entry name" value="GidB"/>
    <property type="match status" value="1"/>
</dbReference>
<dbReference type="GO" id="GO:0005829">
    <property type="term" value="C:cytosol"/>
    <property type="evidence" value="ECO:0007669"/>
    <property type="project" value="TreeGrafter"/>
</dbReference>
<comment type="subcellular location">
    <subcellularLocation>
        <location evidence="6">Cytoplasm</location>
    </subcellularLocation>
</comment>
<keyword evidence="4 6" id="KW-0808">Transferase</keyword>
<organism evidence="8 9">
    <name type="scientific">Mycolicibacterium sediminis</name>
    <dbReference type="NCBI Taxonomy" id="1286180"/>
    <lineage>
        <taxon>Bacteria</taxon>
        <taxon>Bacillati</taxon>
        <taxon>Actinomycetota</taxon>
        <taxon>Actinomycetes</taxon>
        <taxon>Mycobacteriales</taxon>
        <taxon>Mycobacteriaceae</taxon>
        <taxon>Mycolicibacterium</taxon>
    </lineage>
</organism>
<dbReference type="Pfam" id="PF02527">
    <property type="entry name" value="GidB"/>
    <property type="match status" value="1"/>
</dbReference>
<dbReference type="SUPFAM" id="SSF53335">
    <property type="entry name" value="S-adenosyl-L-methionine-dependent methyltransferases"/>
    <property type="match status" value="1"/>
</dbReference>
<dbReference type="Gene3D" id="3.40.50.150">
    <property type="entry name" value="Vaccinia Virus protein VP39"/>
    <property type="match status" value="1"/>
</dbReference>
<keyword evidence="5 6" id="KW-0949">S-adenosyl-L-methionine</keyword>
<dbReference type="GO" id="GO:0070043">
    <property type="term" value="F:rRNA (guanine-N7-)-methyltransferase activity"/>
    <property type="evidence" value="ECO:0007669"/>
    <property type="project" value="UniProtKB-UniRule"/>
</dbReference>
<keyword evidence="9" id="KW-1185">Reference proteome</keyword>
<protein>
    <recommendedName>
        <fullName evidence="6">Ribosomal RNA small subunit methyltransferase G</fullName>
        <ecNumber evidence="6">2.1.1.-</ecNumber>
    </recommendedName>
    <alternativeName>
        <fullName evidence="6">16S rRNA 7-methylguanosine methyltransferase</fullName>
        <shortName evidence="6">16S rRNA m7G methyltransferase</shortName>
    </alternativeName>
</protein>
<dbReference type="NCBIfam" id="TIGR00138">
    <property type="entry name" value="rsmG_gidB"/>
    <property type="match status" value="1"/>
</dbReference>
<evidence type="ECO:0000256" key="3">
    <source>
        <dbReference type="ARBA" id="ARBA00022603"/>
    </source>
</evidence>
<feature type="binding site" evidence="6">
    <location>
        <position position="77"/>
    </location>
    <ligand>
        <name>S-adenosyl-L-methionine</name>
        <dbReference type="ChEBI" id="CHEBI:59789"/>
    </ligand>
</feature>
<sequence length="233" mass="25334">MFHVKHGEAPQAPPEAAEVFGARLEDAEKYVRVLAGAGIERGLIGPKEIDRLWERHVLNSAAVAELIEDDETVVDVGSGAGLPGIPMALAKPAARIVLVEPLLRRAEFLTEVVGELGLDVTVVRGRAEEKSVRQQIGEIDAVTSRAVASLDKLARWCLPMVRDGGRMLAMKGERAEEEVVEHRRVLNSLGVVDLRVVKCGVNYLTPPATVVVARRGTRSSRTSRSARPNRSEQ</sequence>
<dbReference type="RefSeq" id="WP_163796107.1">
    <property type="nucleotide sequence ID" value="NZ_AP022588.1"/>
</dbReference>
<keyword evidence="2 6" id="KW-0698">rRNA processing</keyword>
<evidence type="ECO:0000256" key="5">
    <source>
        <dbReference type="ARBA" id="ARBA00022691"/>
    </source>
</evidence>
<accession>A0A7I7QLN5</accession>
<dbReference type="PANTHER" id="PTHR31760:SF0">
    <property type="entry name" value="S-ADENOSYL-L-METHIONINE-DEPENDENT METHYLTRANSFERASES SUPERFAMILY PROTEIN"/>
    <property type="match status" value="1"/>
</dbReference>
<reference evidence="8 9" key="1">
    <citation type="journal article" date="2019" name="Emerg. Microbes Infect.">
        <title>Comprehensive subspecies identification of 175 nontuberculous mycobacteria species based on 7547 genomic profiles.</title>
        <authorList>
            <person name="Matsumoto Y."/>
            <person name="Kinjo T."/>
            <person name="Motooka D."/>
            <person name="Nabeya D."/>
            <person name="Jung N."/>
            <person name="Uechi K."/>
            <person name="Horii T."/>
            <person name="Iida T."/>
            <person name="Fujita J."/>
            <person name="Nakamura S."/>
        </authorList>
    </citation>
    <scope>NUCLEOTIDE SEQUENCE [LARGE SCALE GENOMIC DNA]</scope>
    <source>
        <strain evidence="8 9">JCM 17899</strain>
    </source>
</reference>
<dbReference type="InterPro" id="IPR003682">
    <property type="entry name" value="rRNA_ssu_MeTfrase_G"/>
</dbReference>
<evidence type="ECO:0000313" key="9">
    <source>
        <dbReference type="Proteomes" id="UP000467193"/>
    </source>
</evidence>
<dbReference type="PANTHER" id="PTHR31760">
    <property type="entry name" value="S-ADENOSYL-L-METHIONINE-DEPENDENT METHYLTRANSFERASES SUPERFAMILY PROTEIN"/>
    <property type="match status" value="1"/>
</dbReference>
<dbReference type="EC" id="2.1.1.-" evidence="6"/>
<dbReference type="InterPro" id="IPR029063">
    <property type="entry name" value="SAM-dependent_MTases_sf"/>
</dbReference>
<feature type="binding site" evidence="6">
    <location>
        <position position="145"/>
    </location>
    <ligand>
        <name>S-adenosyl-L-methionine</name>
        <dbReference type="ChEBI" id="CHEBI:59789"/>
    </ligand>
</feature>
<name>A0A7I7QLN5_9MYCO</name>
<dbReference type="CDD" id="cd02440">
    <property type="entry name" value="AdoMet_MTases"/>
    <property type="match status" value="1"/>
</dbReference>
<comment type="caution">
    <text evidence="6">Lacks conserved residue(s) required for the propagation of feature annotation.</text>
</comment>
<dbReference type="AlphaFoldDB" id="A0A7I7QLN5"/>
<evidence type="ECO:0000256" key="7">
    <source>
        <dbReference type="SAM" id="MobiDB-lite"/>
    </source>
</evidence>
<proteinExistence type="inferred from homology"/>
<evidence type="ECO:0000256" key="1">
    <source>
        <dbReference type="ARBA" id="ARBA00022490"/>
    </source>
</evidence>
<keyword evidence="3 6" id="KW-0489">Methyltransferase</keyword>
<feature type="region of interest" description="Disordered" evidence="7">
    <location>
        <begin position="214"/>
        <end position="233"/>
    </location>
</feature>
<comment type="similarity">
    <text evidence="6">Belongs to the methyltransferase superfamily. RNA methyltransferase RsmG family.</text>
</comment>
<comment type="function">
    <text evidence="6">Specifically methylates the N7 position of a guanine in 16S rRNA.</text>
</comment>
<feature type="binding site" evidence="6">
    <location>
        <position position="82"/>
    </location>
    <ligand>
        <name>S-adenosyl-L-methionine</name>
        <dbReference type="ChEBI" id="CHEBI:59789"/>
    </ligand>
</feature>
<gene>
    <name evidence="6 8" type="primary">rsmG</name>
    <name evidence="8" type="ORF">MSEDJ_12910</name>
</gene>
<dbReference type="Proteomes" id="UP000467193">
    <property type="component" value="Chromosome"/>
</dbReference>
<evidence type="ECO:0000256" key="4">
    <source>
        <dbReference type="ARBA" id="ARBA00022679"/>
    </source>
</evidence>
<evidence type="ECO:0000256" key="2">
    <source>
        <dbReference type="ARBA" id="ARBA00022552"/>
    </source>
</evidence>
<feature type="compositionally biased region" description="Low complexity" evidence="7">
    <location>
        <begin position="214"/>
        <end position="226"/>
    </location>
</feature>
<feature type="binding site" evidence="6">
    <location>
        <begin position="127"/>
        <end position="128"/>
    </location>
    <ligand>
        <name>S-adenosyl-L-methionine</name>
        <dbReference type="ChEBI" id="CHEBI:59789"/>
    </ligand>
</feature>